<comment type="caution">
    <text evidence="1">The sequence shown here is derived from an EMBL/GenBank/DDBJ whole genome shotgun (WGS) entry which is preliminary data.</text>
</comment>
<gene>
    <name evidence="1" type="ORF">MKW98_015377</name>
</gene>
<dbReference type="GO" id="GO:0003824">
    <property type="term" value="F:catalytic activity"/>
    <property type="evidence" value="ECO:0007669"/>
    <property type="project" value="InterPro"/>
</dbReference>
<dbReference type="AlphaFoldDB" id="A0AAD4RYL6"/>
<sequence length="53" mass="5756">MMYLGSNLPILPIIMWDEKPIGDGKVGDLTIALSALLWDDMVAGPGRTLVPYP</sequence>
<evidence type="ECO:0000313" key="1">
    <source>
        <dbReference type="EMBL" id="KAI3842710.1"/>
    </source>
</evidence>
<evidence type="ECO:0000313" key="2">
    <source>
        <dbReference type="Proteomes" id="UP001202328"/>
    </source>
</evidence>
<organism evidence="1 2">
    <name type="scientific">Papaver atlanticum</name>
    <dbReference type="NCBI Taxonomy" id="357466"/>
    <lineage>
        <taxon>Eukaryota</taxon>
        <taxon>Viridiplantae</taxon>
        <taxon>Streptophyta</taxon>
        <taxon>Embryophyta</taxon>
        <taxon>Tracheophyta</taxon>
        <taxon>Spermatophyta</taxon>
        <taxon>Magnoliopsida</taxon>
        <taxon>Ranunculales</taxon>
        <taxon>Papaveraceae</taxon>
        <taxon>Papaveroideae</taxon>
        <taxon>Papaver</taxon>
    </lineage>
</organism>
<protein>
    <submittedName>
        <fullName evidence="1">Uncharacterized protein</fullName>
    </submittedName>
</protein>
<reference evidence="1" key="1">
    <citation type="submission" date="2022-04" db="EMBL/GenBank/DDBJ databases">
        <title>A functionally conserved STORR gene fusion in Papaver species that diverged 16.8 million years ago.</title>
        <authorList>
            <person name="Catania T."/>
        </authorList>
    </citation>
    <scope>NUCLEOTIDE SEQUENCE</scope>
    <source>
        <strain evidence="1">S-188037</strain>
    </source>
</reference>
<proteinExistence type="predicted"/>
<dbReference type="Proteomes" id="UP001202328">
    <property type="component" value="Unassembled WGS sequence"/>
</dbReference>
<dbReference type="InterPro" id="IPR036038">
    <property type="entry name" value="Aminotransferase-like"/>
</dbReference>
<name>A0AAD4RYL6_9MAGN</name>
<keyword evidence="2" id="KW-1185">Reference proteome</keyword>
<accession>A0AAD4RYL6</accession>
<dbReference type="EMBL" id="JAJJMB010017052">
    <property type="protein sequence ID" value="KAI3842710.1"/>
    <property type="molecule type" value="Genomic_DNA"/>
</dbReference>
<dbReference type="SUPFAM" id="SSF56752">
    <property type="entry name" value="D-aminoacid aminotransferase-like PLP-dependent enzymes"/>
    <property type="match status" value="1"/>
</dbReference>